<evidence type="ECO:0000259" key="16">
    <source>
        <dbReference type="PROSITE" id="PS51066"/>
    </source>
</evidence>
<dbReference type="AlphaFoldDB" id="A0A4R6U3R9"/>
<dbReference type="GO" id="GO:0008270">
    <property type="term" value="F:zinc ion binding"/>
    <property type="evidence" value="ECO:0007669"/>
    <property type="project" value="UniProtKB-UniRule"/>
</dbReference>
<proteinExistence type="inferred from homology"/>
<evidence type="ECO:0000256" key="13">
    <source>
        <dbReference type="ARBA" id="ARBA00023295"/>
    </source>
</evidence>
<dbReference type="Pfam" id="PF01149">
    <property type="entry name" value="Fapy_DNA_glyco"/>
    <property type="match status" value="1"/>
</dbReference>
<name>A0A4R6U3R9_9BACI</name>
<feature type="active site" description="Schiff-base intermediate with DNA" evidence="15">
    <location>
        <position position="2"/>
    </location>
</feature>
<evidence type="ECO:0000256" key="1">
    <source>
        <dbReference type="ARBA" id="ARBA00001668"/>
    </source>
</evidence>
<dbReference type="Pfam" id="PF06827">
    <property type="entry name" value="zf-FPG_IleRS"/>
    <property type="match status" value="1"/>
</dbReference>
<dbReference type="NCBIfam" id="NF002211">
    <property type="entry name" value="PRK01103.1"/>
    <property type="match status" value="1"/>
</dbReference>
<comment type="similarity">
    <text evidence="2 15">Belongs to the FPG family.</text>
</comment>
<dbReference type="Gene3D" id="3.20.190.10">
    <property type="entry name" value="MutM-like, N-terminal"/>
    <property type="match status" value="1"/>
</dbReference>
<dbReference type="CDD" id="cd08966">
    <property type="entry name" value="EcFpg-like_N"/>
    <property type="match status" value="1"/>
</dbReference>
<dbReference type="InterPro" id="IPR010663">
    <property type="entry name" value="Znf_FPG/IleRS"/>
</dbReference>
<keyword evidence="19" id="KW-1185">Reference proteome</keyword>
<evidence type="ECO:0000313" key="19">
    <source>
        <dbReference type="Proteomes" id="UP000295632"/>
    </source>
</evidence>
<dbReference type="FunFam" id="1.10.8.50:FF:000003">
    <property type="entry name" value="Formamidopyrimidine-DNA glycosylase"/>
    <property type="match status" value="1"/>
</dbReference>
<keyword evidence="5 15" id="KW-0227">DNA damage</keyword>
<dbReference type="InterPro" id="IPR000214">
    <property type="entry name" value="Znf_DNA_glyclase/AP_lyase"/>
</dbReference>
<feature type="binding site" evidence="15">
    <location>
        <position position="93"/>
    </location>
    <ligand>
        <name>DNA</name>
        <dbReference type="ChEBI" id="CHEBI:16991"/>
    </ligand>
</feature>
<dbReference type="GO" id="GO:0006284">
    <property type="term" value="P:base-excision repair"/>
    <property type="evidence" value="ECO:0007669"/>
    <property type="project" value="InterPro"/>
</dbReference>
<dbReference type="InterPro" id="IPR012319">
    <property type="entry name" value="FPG_cat"/>
</dbReference>
<dbReference type="InterPro" id="IPR015886">
    <property type="entry name" value="H2TH_FPG"/>
</dbReference>
<evidence type="ECO:0000256" key="3">
    <source>
        <dbReference type="ARBA" id="ARBA00011245"/>
    </source>
</evidence>
<reference evidence="18 19" key="1">
    <citation type="submission" date="2019-03" db="EMBL/GenBank/DDBJ databases">
        <title>Genomic Encyclopedia of Type Strains, Phase IV (KMG-IV): sequencing the most valuable type-strain genomes for metagenomic binning, comparative biology and taxonomic classification.</title>
        <authorList>
            <person name="Goeker M."/>
        </authorList>
    </citation>
    <scope>NUCLEOTIDE SEQUENCE [LARGE SCALE GENOMIC DNA]</scope>
    <source>
        <strain evidence="18 19">DSM 28697</strain>
    </source>
</reference>
<feature type="active site" description="Proton donor" evidence="15">
    <location>
        <position position="3"/>
    </location>
</feature>
<feature type="active site" description="Proton donor; for beta-elimination activity" evidence="15">
    <location>
        <position position="60"/>
    </location>
</feature>
<evidence type="ECO:0000256" key="12">
    <source>
        <dbReference type="ARBA" id="ARBA00023268"/>
    </source>
</evidence>
<evidence type="ECO:0000256" key="6">
    <source>
        <dbReference type="ARBA" id="ARBA00022771"/>
    </source>
</evidence>
<evidence type="ECO:0000256" key="4">
    <source>
        <dbReference type="ARBA" id="ARBA00022723"/>
    </source>
</evidence>
<sequence>MPELPEVESVRNALTALIIGKRIEHMDVFWSNIIKRPTEQAEWNHRLRGSTFQRVDRKGKFLILYTEKDAIVSHLRMEGKYELSPKDRDRDTHTHIVFSFADETELRYKDVRKFGTMHLFHIGEEHQSLPLSQVGEEPIDEAFDVGAFSASLRKTKRSIKAVLLDQKIVAGLGNIYVDETLFRSGIHPAKSACELTDAQTLTLAEQMKVVLLDAIEKGGSTIRSYKNTFGELGTFQNEFLVYGRKGEKCKQCEAGIEKSIVAGRGTHFCSSCQPM</sequence>
<gene>
    <name evidence="15" type="primary">mutM</name>
    <name evidence="15" type="synonym">fpg</name>
    <name evidence="18" type="ORF">EV213_10896</name>
</gene>
<dbReference type="GO" id="GO:0140078">
    <property type="term" value="F:class I DNA-(apurinic or apyrimidinic site) endonuclease activity"/>
    <property type="evidence" value="ECO:0007669"/>
    <property type="project" value="UniProtKB-EC"/>
</dbReference>
<comment type="subunit">
    <text evidence="3 15">Monomer.</text>
</comment>
<evidence type="ECO:0000256" key="15">
    <source>
        <dbReference type="HAMAP-Rule" id="MF_00103"/>
    </source>
</evidence>
<keyword evidence="6 15" id="KW-0863">Zinc-finger</keyword>
<dbReference type="Pfam" id="PF06831">
    <property type="entry name" value="H2TH"/>
    <property type="match status" value="1"/>
</dbReference>
<comment type="caution">
    <text evidence="18">The sequence shown here is derived from an EMBL/GenBank/DDBJ whole genome shotgun (WGS) entry which is preliminary data.</text>
</comment>
<dbReference type="Gene3D" id="1.10.8.50">
    <property type="match status" value="1"/>
</dbReference>
<comment type="cofactor">
    <cofactor evidence="15">
        <name>Zn(2+)</name>
        <dbReference type="ChEBI" id="CHEBI:29105"/>
    </cofactor>
    <text evidence="15">Binds 1 zinc ion per subunit.</text>
</comment>
<dbReference type="InterPro" id="IPR010979">
    <property type="entry name" value="Ribosomal_uS13-like_H2TH"/>
</dbReference>
<evidence type="ECO:0000256" key="5">
    <source>
        <dbReference type="ARBA" id="ARBA00022763"/>
    </source>
</evidence>
<keyword evidence="13 15" id="KW-0326">Glycosidase</keyword>
<feature type="domain" description="Formamidopyrimidine-DNA glycosylase catalytic" evidence="17">
    <location>
        <begin position="2"/>
        <end position="115"/>
    </location>
</feature>
<dbReference type="EC" id="4.2.99.18" evidence="15"/>
<evidence type="ECO:0000313" key="18">
    <source>
        <dbReference type="EMBL" id="TDQ39149.1"/>
    </source>
</evidence>
<organism evidence="18 19">
    <name type="scientific">Aureibacillus halotolerans</name>
    <dbReference type="NCBI Taxonomy" id="1508390"/>
    <lineage>
        <taxon>Bacteria</taxon>
        <taxon>Bacillati</taxon>
        <taxon>Bacillota</taxon>
        <taxon>Bacilli</taxon>
        <taxon>Bacillales</taxon>
        <taxon>Bacillaceae</taxon>
        <taxon>Aureibacillus</taxon>
    </lineage>
</organism>
<evidence type="ECO:0000256" key="2">
    <source>
        <dbReference type="ARBA" id="ARBA00009409"/>
    </source>
</evidence>
<evidence type="ECO:0000256" key="7">
    <source>
        <dbReference type="ARBA" id="ARBA00022801"/>
    </source>
</evidence>
<accession>A0A4R6U3R9</accession>
<keyword evidence="8 15" id="KW-0862">Zinc</keyword>
<evidence type="ECO:0000256" key="14">
    <source>
        <dbReference type="ARBA" id="ARBA00044632"/>
    </source>
</evidence>
<keyword evidence="11 15" id="KW-0456">Lyase</keyword>
<dbReference type="GO" id="GO:0003684">
    <property type="term" value="F:damaged DNA binding"/>
    <property type="evidence" value="ECO:0007669"/>
    <property type="project" value="InterPro"/>
</dbReference>
<dbReference type="PROSITE" id="PS51066">
    <property type="entry name" value="ZF_FPG_2"/>
    <property type="match status" value="1"/>
</dbReference>
<dbReference type="PROSITE" id="PS51068">
    <property type="entry name" value="FPG_CAT"/>
    <property type="match status" value="1"/>
</dbReference>
<dbReference type="InterPro" id="IPR035937">
    <property type="entry name" value="FPG_N"/>
</dbReference>
<dbReference type="EMBL" id="SNYJ01000008">
    <property type="protein sequence ID" value="TDQ39149.1"/>
    <property type="molecule type" value="Genomic_DNA"/>
</dbReference>
<dbReference type="SUPFAM" id="SSF81624">
    <property type="entry name" value="N-terminal domain of MutM-like DNA repair proteins"/>
    <property type="match status" value="1"/>
</dbReference>
<evidence type="ECO:0000256" key="8">
    <source>
        <dbReference type="ARBA" id="ARBA00022833"/>
    </source>
</evidence>
<feature type="active site" description="Proton donor; for delta-elimination activity" evidence="15">
    <location>
        <position position="264"/>
    </location>
</feature>
<dbReference type="PANTHER" id="PTHR22993">
    <property type="entry name" value="FORMAMIDOPYRIMIDINE-DNA GLYCOSYLASE"/>
    <property type="match status" value="1"/>
</dbReference>
<evidence type="ECO:0000256" key="10">
    <source>
        <dbReference type="ARBA" id="ARBA00023204"/>
    </source>
</evidence>
<keyword evidence="12 15" id="KW-0511">Multifunctional enzyme</keyword>
<comment type="catalytic activity">
    <reaction evidence="1 15">
        <text>Hydrolysis of DNA containing ring-opened 7-methylguanine residues, releasing 2,6-diamino-4-hydroxy-5-(N-methyl)formamidopyrimidine.</text>
        <dbReference type="EC" id="3.2.2.23"/>
    </reaction>
</comment>
<dbReference type="Proteomes" id="UP000295632">
    <property type="component" value="Unassembled WGS sequence"/>
</dbReference>
<keyword evidence="10 15" id="KW-0234">DNA repair</keyword>
<dbReference type="SMART" id="SM01232">
    <property type="entry name" value="H2TH"/>
    <property type="match status" value="1"/>
</dbReference>
<dbReference type="InterPro" id="IPR020629">
    <property type="entry name" value="FPG_Glyclase"/>
</dbReference>
<protein>
    <recommendedName>
        <fullName evidence="15">Formamidopyrimidine-DNA glycosylase</fullName>
        <shortName evidence="15">Fapy-DNA glycosylase</shortName>
        <ecNumber evidence="15">3.2.2.23</ecNumber>
    </recommendedName>
    <alternativeName>
        <fullName evidence="15">DNA-(apurinic or apyrimidinic site) lyase MutM</fullName>
        <shortName evidence="15">AP lyase MutM</shortName>
        <ecNumber evidence="15">4.2.99.18</ecNumber>
    </alternativeName>
</protein>
<dbReference type="GO" id="GO:0003690">
    <property type="term" value="F:double-stranded DNA binding"/>
    <property type="evidence" value="ECO:0007669"/>
    <property type="project" value="UniProtKB-ARBA"/>
</dbReference>
<keyword evidence="4 15" id="KW-0479">Metal-binding</keyword>
<evidence type="ECO:0000259" key="17">
    <source>
        <dbReference type="PROSITE" id="PS51068"/>
    </source>
</evidence>
<dbReference type="EC" id="3.2.2.23" evidence="15"/>
<dbReference type="RefSeq" id="WP_133580585.1">
    <property type="nucleotide sequence ID" value="NZ_SNYJ01000008.1"/>
</dbReference>
<comment type="caution">
    <text evidence="15">Lacks conserved residue(s) required for the propagation of feature annotation.</text>
</comment>
<feature type="domain" description="FPG-type" evidence="16">
    <location>
        <begin position="240"/>
        <end position="274"/>
    </location>
</feature>
<dbReference type="SMART" id="SM00898">
    <property type="entry name" value="Fapy_DNA_glyco"/>
    <property type="match status" value="1"/>
</dbReference>
<keyword evidence="7 15" id="KW-0378">Hydrolase</keyword>
<dbReference type="NCBIfam" id="TIGR00577">
    <property type="entry name" value="fpg"/>
    <property type="match status" value="1"/>
</dbReference>
<comment type="catalytic activity">
    <reaction evidence="14 15">
        <text>2'-deoxyribonucleotide-(2'-deoxyribose 5'-phosphate)-2'-deoxyribonucleotide-DNA = a 3'-end 2'-deoxyribonucleotide-(2,3-dehydro-2,3-deoxyribose 5'-phosphate)-DNA + a 5'-end 5'-phospho-2'-deoxyribonucleoside-DNA + H(+)</text>
        <dbReference type="Rhea" id="RHEA:66592"/>
        <dbReference type="Rhea" id="RHEA-COMP:13180"/>
        <dbReference type="Rhea" id="RHEA-COMP:16897"/>
        <dbReference type="Rhea" id="RHEA-COMP:17067"/>
        <dbReference type="ChEBI" id="CHEBI:15378"/>
        <dbReference type="ChEBI" id="CHEBI:136412"/>
        <dbReference type="ChEBI" id="CHEBI:157695"/>
        <dbReference type="ChEBI" id="CHEBI:167181"/>
        <dbReference type="EC" id="4.2.99.18"/>
    </reaction>
</comment>
<evidence type="ECO:0000256" key="11">
    <source>
        <dbReference type="ARBA" id="ARBA00023239"/>
    </source>
</evidence>
<feature type="binding site" evidence="15">
    <location>
        <position position="112"/>
    </location>
    <ligand>
        <name>DNA</name>
        <dbReference type="ChEBI" id="CHEBI:16991"/>
    </ligand>
</feature>
<keyword evidence="9 15" id="KW-0238">DNA-binding</keyword>
<evidence type="ECO:0000256" key="9">
    <source>
        <dbReference type="ARBA" id="ARBA00023125"/>
    </source>
</evidence>
<dbReference type="OrthoDB" id="9800855at2"/>
<dbReference type="HAMAP" id="MF_00103">
    <property type="entry name" value="Fapy_DNA_glycosyl"/>
    <property type="match status" value="1"/>
</dbReference>
<dbReference type="GO" id="GO:0034039">
    <property type="term" value="F:8-oxo-7,8-dihydroguanine DNA N-glycosylase activity"/>
    <property type="evidence" value="ECO:0007669"/>
    <property type="project" value="TreeGrafter"/>
</dbReference>
<dbReference type="SUPFAM" id="SSF57716">
    <property type="entry name" value="Glucocorticoid receptor-like (DNA-binding domain)"/>
    <property type="match status" value="1"/>
</dbReference>
<comment type="function">
    <text evidence="15">Involved in base excision repair of DNA damaged by oxidation or by mutagenic agents. Acts as DNA glycosylase that recognizes and removes damaged bases. Has a preference for oxidized purines, such as 7,8-dihydro-8-oxoguanine (8-oxoG). Has AP (apurinic/apyrimidinic) lyase activity and introduces nicks in the DNA strand. Cleaves the DNA backbone by beta-delta elimination to generate a single-strand break at the site of the removed base with both 3'- and 5'-phosphates.</text>
</comment>
<dbReference type="SUPFAM" id="SSF46946">
    <property type="entry name" value="S13-like H2TH domain"/>
    <property type="match status" value="1"/>
</dbReference>
<dbReference type="PANTHER" id="PTHR22993:SF9">
    <property type="entry name" value="FORMAMIDOPYRIMIDINE-DNA GLYCOSYLASE"/>
    <property type="match status" value="1"/>
</dbReference>